<dbReference type="InterPro" id="IPR036388">
    <property type="entry name" value="WH-like_DNA-bd_sf"/>
</dbReference>
<dbReference type="Pfam" id="PF01638">
    <property type="entry name" value="HxlR"/>
    <property type="match status" value="1"/>
</dbReference>
<dbReference type="SUPFAM" id="SSF46785">
    <property type="entry name" value="Winged helix' DNA-binding domain"/>
    <property type="match status" value="1"/>
</dbReference>
<keyword evidence="6" id="KW-1185">Reference proteome</keyword>
<organism evidence="5 6">
    <name type="scientific">Pectobacterium cacticida</name>
    <dbReference type="NCBI Taxonomy" id="69221"/>
    <lineage>
        <taxon>Bacteria</taxon>
        <taxon>Pseudomonadati</taxon>
        <taxon>Pseudomonadota</taxon>
        <taxon>Gammaproteobacteria</taxon>
        <taxon>Enterobacterales</taxon>
        <taxon>Pectobacteriaceae</taxon>
        <taxon>Pectobacterium</taxon>
    </lineage>
</organism>
<evidence type="ECO:0000256" key="1">
    <source>
        <dbReference type="ARBA" id="ARBA00023015"/>
    </source>
</evidence>
<evidence type="ECO:0000256" key="2">
    <source>
        <dbReference type="ARBA" id="ARBA00023125"/>
    </source>
</evidence>
<evidence type="ECO:0000313" key="5">
    <source>
        <dbReference type="EMBL" id="WWO39466.1"/>
    </source>
</evidence>
<reference evidence="5 6" key="1">
    <citation type="journal article" date="2024" name="Front. Plant Sci.">
        <title>Comprehensive phenomic and genomic studies of the species, Pectobacterium cacticida and proposal for reclassification as Alcorniella cacticida comb. nov.</title>
        <authorList>
            <person name="Jonca J."/>
            <person name="Pirhonen M."/>
            <person name="Waleron M.M."/>
            <person name="Gawor J."/>
            <person name="Mrozik A."/>
            <person name="Smoktunowicz M."/>
            <person name="Waleron K."/>
            <person name="Waleron M."/>
        </authorList>
    </citation>
    <scope>NUCLEOTIDE SEQUENCE [LARGE SCALE GENOMIC DNA]</scope>
    <source>
        <strain evidence="5 6">DPMP6</strain>
    </source>
</reference>
<keyword evidence="3" id="KW-0804">Transcription</keyword>
<evidence type="ECO:0000259" key="4">
    <source>
        <dbReference type="PROSITE" id="PS51118"/>
    </source>
</evidence>
<dbReference type="InterPro" id="IPR002577">
    <property type="entry name" value="HTH_HxlR"/>
</dbReference>
<sequence length="149" mass="16654">MKNLPFDEATVRRAQRIAELSPPDDIDPRVEALVNDLIGRVADKWTMLVLEVLVEKGELRFTQLARQVTGISQKMLTQTLRQMERDGMVTRKVHAVVPPRVDYSLTDLGLSLGAAFCGVWIWAEENLARVEAARQAFDHKSAKPSSGKA</sequence>
<dbReference type="Proteomes" id="UP001379444">
    <property type="component" value="Chromosome"/>
</dbReference>
<feature type="domain" description="HTH hxlR-type" evidence="4">
    <location>
        <begin position="27"/>
        <end position="131"/>
    </location>
</feature>
<proteinExistence type="predicted"/>
<name>A0ABZ2GC80_9GAMM</name>
<dbReference type="PANTHER" id="PTHR33204">
    <property type="entry name" value="TRANSCRIPTIONAL REGULATOR, MARR FAMILY"/>
    <property type="match status" value="1"/>
</dbReference>
<dbReference type="InterPro" id="IPR011991">
    <property type="entry name" value="ArsR-like_HTH"/>
</dbReference>
<dbReference type="RefSeq" id="WP_264496547.1">
    <property type="nucleotide sequence ID" value="NZ_CP109947.1"/>
</dbReference>
<dbReference type="InterPro" id="IPR036390">
    <property type="entry name" value="WH_DNA-bd_sf"/>
</dbReference>
<evidence type="ECO:0000256" key="3">
    <source>
        <dbReference type="ARBA" id="ARBA00023163"/>
    </source>
</evidence>
<evidence type="ECO:0000313" key="6">
    <source>
        <dbReference type="Proteomes" id="UP001379444"/>
    </source>
</evidence>
<protein>
    <submittedName>
        <fullName evidence="5">Helix-turn-helix domain-containing protein</fullName>
    </submittedName>
</protein>
<keyword evidence="1" id="KW-0805">Transcription regulation</keyword>
<dbReference type="EMBL" id="CP125967">
    <property type="protein sequence ID" value="WWO39466.1"/>
    <property type="molecule type" value="Genomic_DNA"/>
</dbReference>
<dbReference type="PANTHER" id="PTHR33204:SF39">
    <property type="entry name" value="TRANSCRIPTIONAL REGULATORY PROTEIN"/>
    <property type="match status" value="1"/>
</dbReference>
<accession>A0ABZ2GC80</accession>
<dbReference type="PROSITE" id="PS51118">
    <property type="entry name" value="HTH_HXLR"/>
    <property type="match status" value="1"/>
</dbReference>
<dbReference type="CDD" id="cd00090">
    <property type="entry name" value="HTH_ARSR"/>
    <property type="match status" value="1"/>
</dbReference>
<dbReference type="Gene3D" id="1.10.10.10">
    <property type="entry name" value="Winged helix-like DNA-binding domain superfamily/Winged helix DNA-binding domain"/>
    <property type="match status" value="1"/>
</dbReference>
<gene>
    <name evidence="5" type="ORF">QNA12_05545</name>
</gene>
<keyword evidence="2" id="KW-0238">DNA-binding</keyword>